<dbReference type="Gene3D" id="3.80.10.10">
    <property type="entry name" value="Ribonuclease Inhibitor"/>
    <property type="match status" value="1"/>
</dbReference>
<evidence type="ECO:0000313" key="4">
    <source>
        <dbReference type="Proteomes" id="UP000003781"/>
    </source>
</evidence>
<dbReference type="InterPro" id="IPR032675">
    <property type="entry name" value="LRR_dom_sf"/>
</dbReference>
<dbReference type="InterPro" id="IPR016024">
    <property type="entry name" value="ARM-type_fold"/>
</dbReference>
<keyword evidence="4" id="KW-1185">Reference proteome</keyword>
<evidence type="ECO:0000256" key="1">
    <source>
        <dbReference type="ARBA" id="ARBA00022549"/>
    </source>
</evidence>
<organism evidence="3 4">
    <name type="scientific">Crocosphaera chwakensis CCY0110</name>
    <dbReference type="NCBI Taxonomy" id="391612"/>
    <lineage>
        <taxon>Bacteria</taxon>
        <taxon>Bacillati</taxon>
        <taxon>Cyanobacteriota</taxon>
        <taxon>Cyanophyceae</taxon>
        <taxon>Oscillatoriophycideae</taxon>
        <taxon>Chroococcales</taxon>
        <taxon>Aphanothecaceae</taxon>
        <taxon>Crocosphaera</taxon>
        <taxon>Crocosphaera chwakensis</taxon>
    </lineage>
</organism>
<keyword evidence="2" id="KW-0605">Phycobilisome</keyword>
<proteinExistence type="predicted"/>
<evidence type="ECO:0008006" key="5">
    <source>
        <dbReference type="Google" id="ProtNLM"/>
    </source>
</evidence>
<dbReference type="EMBL" id="AAXW01000027">
    <property type="protein sequence ID" value="EAZ90315.1"/>
    <property type="molecule type" value="Genomic_DNA"/>
</dbReference>
<reference evidence="3 4" key="1">
    <citation type="submission" date="2007-03" db="EMBL/GenBank/DDBJ databases">
        <authorList>
            <person name="Stal L."/>
            <person name="Ferriera S."/>
            <person name="Johnson J."/>
            <person name="Kravitz S."/>
            <person name="Beeson K."/>
            <person name="Sutton G."/>
            <person name="Rogers Y.-H."/>
            <person name="Friedman R."/>
            <person name="Frazier M."/>
            <person name="Venter J.C."/>
        </authorList>
    </citation>
    <scope>NUCLEOTIDE SEQUENCE [LARGE SCALE GENOMIC DNA]</scope>
    <source>
        <strain evidence="3 4">CCY0110</strain>
    </source>
</reference>
<gene>
    <name evidence="3" type="ORF">CY0110_04301</name>
</gene>
<name>A3ITD0_9CHRO</name>
<accession>A3ITD0</accession>
<dbReference type="SUPFAM" id="SSF52047">
    <property type="entry name" value="RNI-like"/>
    <property type="match status" value="1"/>
</dbReference>
<evidence type="ECO:0000313" key="3">
    <source>
        <dbReference type="EMBL" id="EAZ90315.1"/>
    </source>
</evidence>
<dbReference type="GO" id="GO:0030089">
    <property type="term" value="C:phycobilisome"/>
    <property type="evidence" value="ECO:0007669"/>
    <property type="project" value="UniProtKB-KW"/>
</dbReference>
<dbReference type="SUPFAM" id="SSF48371">
    <property type="entry name" value="ARM repeat"/>
    <property type="match status" value="1"/>
</dbReference>
<sequence length="372" mass="41909">MDKNRKPQEYDLVLGGNNSPPVDGLVLGGIEGVKKRLESSDVNARIAAVREALKYGDEGIDVIINTLEDSSRFVQNAAAKALKQNGGLRGKEAILKCDPYLYFSFVDRGEFNLERFSTLEEFANLLTDSQASEIEALYCGLGSEGQYLFGQYLEAICDAKDQLPNLKALFIGDDAQRQFRESYLDVFDIRPFLEAYPKLEVLQVSGSFFVYPLECEGFRHENLKTLIIETVDLSNYNLTQICNLDLPMLEYLEIWLGIKIYSIDNELDSLFLGKSFPNLKYLGLKSAGPADIIAEKIINSSLLDRLLILDLSMGCLTDEGANLLRNFPKIEKLHTLDISENYGYSYEDGGQKYYCCDKGSDRYSALYESLYE</sequence>
<dbReference type="Proteomes" id="UP000003781">
    <property type="component" value="Unassembled WGS sequence"/>
</dbReference>
<dbReference type="InterPro" id="IPR011989">
    <property type="entry name" value="ARM-like"/>
</dbReference>
<evidence type="ECO:0000256" key="2">
    <source>
        <dbReference type="ARBA" id="ARBA00022738"/>
    </source>
</evidence>
<dbReference type="eggNOG" id="COG4886">
    <property type="taxonomic scope" value="Bacteria"/>
</dbReference>
<keyword evidence="1" id="KW-0042">Antenna complex</keyword>
<comment type="caution">
    <text evidence="3">The sequence shown here is derived from an EMBL/GenBank/DDBJ whole genome shotgun (WGS) entry which is preliminary data.</text>
</comment>
<dbReference type="AlphaFoldDB" id="A3ITD0"/>
<dbReference type="Gene3D" id="1.25.10.10">
    <property type="entry name" value="Leucine-rich Repeat Variant"/>
    <property type="match status" value="1"/>
</dbReference>
<protein>
    <recommendedName>
        <fullName evidence="5">Leucine rich repeat variant</fullName>
    </recommendedName>
</protein>